<feature type="transmembrane region" description="Helical" evidence="1">
    <location>
        <begin position="69"/>
        <end position="89"/>
    </location>
</feature>
<dbReference type="RefSeq" id="WP_072299183.1">
    <property type="nucleotide sequence ID" value="NZ_FPIP01000001.1"/>
</dbReference>
<keyword evidence="1" id="KW-0472">Membrane</keyword>
<sequence>MGTKKRGLFATELKYIAIIAMFIDHFAYIFVPCDSLAYGIMRFIGRFTIPVMCYFICEGYHYTKNLRKYYIRMIIFAVISHFAYSYGFYGTFFSFTQSSVIATLTLCLLSVNIVNTKKLSIAYKFPLIAIAAFFADKCDWGMTAIVFTLSFEFARGDKKKQCIAYSIAATWYCLPVIEYLIKGQFDIFAMNWYKFGLFVPAIVIMLYNGKRGGGKISKWIFYVFYPLHLFILGYLYYNYI</sequence>
<gene>
    <name evidence="2" type="ORF">SAMN02910280_0801</name>
</gene>
<keyword evidence="1" id="KW-1133">Transmembrane helix</keyword>
<feature type="transmembrane region" description="Helical" evidence="1">
    <location>
        <begin position="162"/>
        <end position="181"/>
    </location>
</feature>
<keyword evidence="1" id="KW-0812">Transmembrane</keyword>
<reference evidence="2 3" key="1">
    <citation type="submission" date="2016-11" db="EMBL/GenBank/DDBJ databases">
        <authorList>
            <person name="Jaros S."/>
            <person name="Januszkiewicz K."/>
            <person name="Wedrychowicz H."/>
        </authorList>
    </citation>
    <scope>NUCLEOTIDE SEQUENCE [LARGE SCALE GENOMIC DNA]</scope>
    <source>
        <strain evidence="2 3">YL228</strain>
    </source>
</reference>
<protein>
    <submittedName>
        <fullName evidence="2">TraX protein</fullName>
    </submittedName>
</protein>
<dbReference type="Proteomes" id="UP000183461">
    <property type="component" value="Unassembled WGS sequence"/>
</dbReference>
<feature type="transmembrane region" description="Helical" evidence="1">
    <location>
        <begin position="37"/>
        <end position="57"/>
    </location>
</feature>
<dbReference type="InterPro" id="IPR008875">
    <property type="entry name" value="TraX"/>
</dbReference>
<dbReference type="EMBL" id="FPIP01000001">
    <property type="protein sequence ID" value="SFW15030.1"/>
    <property type="molecule type" value="Genomic_DNA"/>
</dbReference>
<evidence type="ECO:0000313" key="3">
    <source>
        <dbReference type="Proteomes" id="UP000183461"/>
    </source>
</evidence>
<organism evidence="2 3">
    <name type="scientific">Ruminococcus flavefaciens</name>
    <dbReference type="NCBI Taxonomy" id="1265"/>
    <lineage>
        <taxon>Bacteria</taxon>
        <taxon>Bacillati</taxon>
        <taxon>Bacillota</taxon>
        <taxon>Clostridia</taxon>
        <taxon>Eubacteriales</taxon>
        <taxon>Oscillospiraceae</taxon>
        <taxon>Ruminococcus</taxon>
    </lineage>
</organism>
<dbReference type="Pfam" id="PF05857">
    <property type="entry name" value="TraX"/>
    <property type="match status" value="1"/>
</dbReference>
<evidence type="ECO:0000313" key="2">
    <source>
        <dbReference type="EMBL" id="SFW15030.1"/>
    </source>
</evidence>
<feature type="transmembrane region" description="Helical" evidence="1">
    <location>
        <begin position="187"/>
        <end position="207"/>
    </location>
</feature>
<proteinExistence type="predicted"/>
<feature type="transmembrane region" description="Helical" evidence="1">
    <location>
        <begin position="95"/>
        <end position="114"/>
    </location>
</feature>
<accession>A0A1K1LZC3</accession>
<feature type="transmembrane region" description="Helical" evidence="1">
    <location>
        <begin position="12"/>
        <end position="31"/>
    </location>
</feature>
<dbReference type="AlphaFoldDB" id="A0A1K1LZC3"/>
<evidence type="ECO:0000256" key="1">
    <source>
        <dbReference type="SAM" id="Phobius"/>
    </source>
</evidence>
<name>A0A1K1LZC3_RUMFL</name>
<feature type="transmembrane region" description="Helical" evidence="1">
    <location>
        <begin position="219"/>
        <end position="237"/>
    </location>
</feature>